<dbReference type="PANTHER" id="PTHR12872:SF1">
    <property type="entry name" value="ALPHA-N-ACETYLGLUCOSAMINIDASE"/>
    <property type="match status" value="1"/>
</dbReference>
<dbReference type="Gene3D" id="3.20.20.80">
    <property type="entry name" value="Glycosidases"/>
    <property type="match status" value="1"/>
</dbReference>
<sequence>MDRTKLTPSSDQHPWISTLEGLARRVLGASVTFRGLPGDGRRFEYVARDGELIVAATDGVSAAVGLHDYLRKVCGRSVGWDTPFPLSLGPFADCPLARGEARVSEFYYLNFCTFSYTMAYWDWAEWEREIDWMALHGVTMPLALTGHEAVLHEAYLRLGLSSDAVRTFLGGAGYLPFQYMGCLDSFAGPLPSYWISSHLSLGRRILERERAFGMTPVLPAFTGHIPRALAPDRVKRREWQGFETWVLDAADPLYASIGAEITRVQLELLGTDHLYAADPFIEMIPVDADPSYPGTVAAATLAGLLSADPSAVWLMQAWPFSYQRDFWTDARVREFLSASDRMIVADLWAERDPVWQRFDGFGDKPWLWCGLLNFGGRTDPCADLRTVAPGVEAALASANPPVGLGLSMEAIHNNPVFFELITDLAWNPVDLEDWLDSWVACRYGSQVPLLQKAWRGLLATIYSCDIPIFPEHFHGVLTTRPSYHSPAEIDAALWYDLGDLADAWDALITAAENEPSLADGPLAHDLISVAIAYLTRLADRYYLEDRDAFLALFPDLDALLAAHPSFTLAAWEAKATRWGQTPEDRALFLTNARQILTIWGPTPHLNDYAARHYSGLVTPYYLSRWSAPDSDQDKITATFLQTELPPSTPTNLVSHSRHLHTTHAQPPPHHQTPGQT</sequence>
<accession>A0A4R2GYV6</accession>
<dbReference type="GO" id="GO:0016787">
    <property type="term" value="F:hydrolase activity"/>
    <property type="evidence" value="ECO:0007669"/>
    <property type="project" value="UniProtKB-KW"/>
</dbReference>
<comment type="caution">
    <text evidence="5">The sequence shown here is derived from an EMBL/GenBank/DDBJ whole genome shotgun (WGS) entry which is preliminary data.</text>
</comment>
<dbReference type="GO" id="GO:0005975">
    <property type="term" value="P:carbohydrate metabolic process"/>
    <property type="evidence" value="ECO:0007669"/>
    <property type="project" value="UniProtKB-ARBA"/>
</dbReference>
<dbReference type="InterPro" id="IPR007781">
    <property type="entry name" value="NAGLU"/>
</dbReference>
<dbReference type="InterPro" id="IPR024732">
    <property type="entry name" value="NAGLU_C"/>
</dbReference>
<dbReference type="Gene3D" id="1.20.120.670">
    <property type="entry name" value="N-acetyl-b-d-glucoasminidase"/>
    <property type="match status" value="1"/>
</dbReference>
<evidence type="ECO:0000313" key="5">
    <source>
        <dbReference type="EMBL" id="TCO16630.1"/>
    </source>
</evidence>
<evidence type="ECO:0000259" key="4">
    <source>
        <dbReference type="Pfam" id="PF12972"/>
    </source>
</evidence>
<proteinExistence type="predicted"/>
<dbReference type="OrthoDB" id="9807519at2"/>
<dbReference type="PANTHER" id="PTHR12872">
    <property type="entry name" value="ALPHA-N-ACETYLGLUCOSAMINIDASE"/>
    <property type="match status" value="1"/>
</dbReference>
<dbReference type="Pfam" id="PF05089">
    <property type="entry name" value="NAGLU"/>
    <property type="match status" value="1"/>
</dbReference>
<feature type="region of interest" description="Disordered" evidence="2">
    <location>
        <begin position="642"/>
        <end position="676"/>
    </location>
</feature>
<gene>
    <name evidence="5" type="ORF">EV652_120124</name>
</gene>
<keyword evidence="6" id="KW-1185">Reference proteome</keyword>
<feature type="domain" description="Alpha-N-acetylglucosaminidase tim-barrel" evidence="3">
    <location>
        <begin position="107"/>
        <end position="427"/>
    </location>
</feature>
<dbReference type="Proteomes" id="UP000294508">
    <property type="component" value="Unassembled WGS sequence"/>
</dbReference>
<keyword evidence="1" id="KW-0378">Hydrolase</keyword>
<dbReference type="EMBL" id="SLWN01000020">
    <property type="protein sequence ID" value="TCO16630.1"/>
    <property type="molecule type" value="Genomic_DNA"/>
</dbReference>
<protein>
    <submittedName>
        <fullName evidence="5">Alpha-N-acetylglucosaminidase</fullName>
    </submittedName>
</protein>
<feature type="compositionally biased region" description="Polar residues" evidence="2">
    <location>
        <begin position="642"/>
        <end position="654"/>
    </location>
</feature>
<dbReference type="Gene3D" id="3.30.379.10">
    <property type="entry name" value="Chitobiase/beta-hexosaminidase domain 2-like"/>
    <property type="match status" value="1"/>
</dbReference>
<evidence type="ECO:0000256" key="2">
    <source>
        <dbReference type="SAM" id="MobiDB-lite"/>
    </source>
</evidence>
<name>A0A4R2GYV6_9ACTN</name>
<evidence type="ECO:0000259" key="3">
    <source>
        <dbReference type="Pfam" id="PF05089"/>
    </source>
</evidence>
<organism evidence="5 6">
    <name type="scientific">Kribbella steppae</name>
    <dbReference type="NCBI Taxonomy" id="2512223"/>
    <lineage>
        <taxon>Bacteria</taxon>
        <taxon>Bacillati</taxon>
        <taxon>Actinomycetota</taxon>
        <taxon>Actinomycetes</taxon>
        <taxon>Propionibacteriales</taxon>
        <taxon>Kribbellaceae</taxon>
        <taxon>Kribbella</taxon>
    </lineage>
</organism>
<dbReference type="InterPro" id="IPR024733">
    <property type="entry name" value="NAGLU_tim-barrel"/>
</dbReference>
<dbReference type="RefSeq" id="WP_132215460.1">
    <property type="nucleotide sequence ID" value="NZ_SLWN01000020.1"/>
</dbReference>
<reference evidence="5 6" key="1">
    <citation type="journal article" date="2015" name="Stand. Genomic Sci.">
        <title>Genomic Encyclopedia of Bacterial and Archaeal Type Strains, Phase III: the genomes of soil and plant-associated and newly described type strains.</title>
        <authorList>
            <person name="Whitman W.B."/>
            <person name="Woyke T."/>
            <person name="Klenk H.P."/>
            <person name="Zhou Y."/>
            <person name="Lilburn T.G."/>
            <person name="Beck B.J."/>
            <person name="De Vos P."/>
            <person name="Vandamme P."/>
            <person name="Eisen J.A."/>
            <person name="Garrity G."/>
            <person name="Hugenholtz P."/>
            <person name="Kyrpides N.C."/>
        </authorList>
    </citation>
    <scope>NUCLEOTIDE SEQUENCE [LARGE SCALE GENOMIC DNA]</scope>
    <source>
        <strain evidence="5 6">VKM Ac-2572</strain>
    </source>
</reference>
<dbReference type="AlphaFoldDB" id="A0A4R2GYV6"/>
<dbReference type="InterPro" id="IPR029018">
    <property type="entry name" value="Hex-like_dom2"/>
</dbReference>
<dbReference type="Pfam" id="PF12972">
    <property type="entry name" value="NAGLU_C"/>
    <property type="match status" value="1"/>
</dbReference>
<evidence type="ECO:0000256" key="1">
    <source>
        <dbReference type="ARBA" id="ARBA00022801"/>
    </source>
</evidence>
<evidence type="ECO:0000313" key="6">
    <source>
        <dbReference type="Proteomes" id="UP000294508"/>
    </source>
</evidence>
<feature type="domain" description="Alpha-N-acetylglucosaminidase C-terminal" evidence="4">
    <location>
        <begin position="434"/>
        <end position="626"/>
    </location>
</feature>